<protein>
    <submittedName>
        <fullName evidence="1">NRDE family protein</fullName>
    </submittedName>
</protein>
<dbReference type="PANTHER" id="PTHR17985">
    <property type="entry name" value="SER/THR-RICH PROTEIN T10 IN DGCR REGION"/>
    <property type="match status" value="1"/>
</dbReference>
<proteinExistence type="predicted"/>
<name>A0ABS9H040_9BACL</name>
<accession>A0ABS9H040</accession>
<dbReference type="Pfam" id="PF05742">
    <property type="entry name" value="TANGO2"/>
    <property type="match status" value="1"/>
</dbReference>
<gene>
    <name evidence="1" type="ORF">L2716_06865</name>
</gene>
<dbReference type="PANTHER" id="PTHR17985:SF8">
    <property type="entry name" value="TRANSPORT AND GOLGI ORGANIZATION PROTEIN 2 HOMOLOG"/>
    <property type="match status" value="1"/>
</dbReference>
<dbReference type="Proteomes" id="UP001649381">
    <property type="component" value="Unassembled WGS sequence"/>
</dbReference>
<comment type="caution">
    <text evidence="1">The sequence shown here is derived from an EMBL/GenBank/DDBJ whole genome shotgun (WGS) entry which is preliminary data.</text>
</comment>
<keyword evidence="2" id="KW-1185">Reference proteome</keyword>
<dbReference type="EMBL" id="JAKIJS010000001">
    <property type="protein sequence ID" value="MCF6137446.1"/>
    <property type="molecule type" value="Genomic_DNA"/>
</dbReference>
<evidence type="ECO:0000313" key="1">
    <source>
        <dbReference type="EMBL" id="MCF6137446.1"/>
    </source>
</evidence>
<dbReference type="InterPro" id="IPR008551">
    <property type="entry name" value="TANGO2"/>
</dbReference>
<reference evidence="1 2" key="1">
    <citation type="submission" date="2022-01" db="EMBL/GenBank/DDBJ databases">
        <title>Alkalihalobacillus sp. EGI L200015, a novel bacterium isolated from a salt lake sediment.</title>
        <authorList>
            <person name="Gao L."/>
            <person name="Fang B.-Z."/>
            <person name="Li W.-J."/>
        </authorList>
    </citation>
    <scope>NUCLEOTIDE SEQUENCE [LARGE SCALE GENOMIC DNA]</scope>
    <source>
        <strain evidence="1 2">KCTC 12718</strain>
    </source>
</reference>
<organism evidence="1 2">
    <name type="scientific">Pseudalkalibacillus berkeleyi</name>
    <dbReference type="NCBI Taxonomy" id="1069813"/>
    <lineage>
        <taxon>Bacteria</taxon>
        <taxon>Bacillati</taxon>
        <taxon>Bacillota</taxon>
        <taxon>Bacilli</taxon>
        <taxon>Bacillales</taxon>
        <taxon>Fictibacillaceae</taxon>
        <taxon>Pseudalkalibacillus</taxon>
    </lineage>
</organism>
<dbReference type="Gene3D" id="3.60.60.10">
    <property type="entry name" value="Penicillin V Acylase, Chain A"/>
    <property type="match status" value="1"/>
</dbReference>
<evidence type="ECO:0000313" key="2">
    <source>
        <dbReference type="Proteomes" id="UP001649381"/>
    </source>
</evidence>
<dbReference type="RefSeq" id="WP_236333046.1">
    <property type="nucleotide sequence ID" value="NZ_JAKIJS010000001.1"/>
</dbReference>
<sequence>MCVLYFAYKVHPKYPLILAANRDEFYERPTAPIHFWEDHPDILAGRDLREKGTWMGVNTQGRIAALTNFRDPNEWTNHKISRGKIVREFLNSEIDPFTFLKQLQSTRSDYRGFNIIVGTTQGLYYYSNVQNEITEIVPGIHGLSNHFLNTTWPKVEKGKHDMSLCIAKESPIDHECLFEILANRDRPEIQHLPNTGIGLEWEEKLSSIFIDTNTYGTRSSSVLTMSSEDHVDFVEKSIIDGKVNNTHFSFSIK</sequence>